<accession>A0ABS3N4W6</accession>
<gene>
    <name evidence="1" type="ORF">I7822_16540</name>
</gene>
<evidence type="ECO:0000313" key="2">
    <source>
        <dbReference type="Proteomes" id="UP000663981"/>
    </source>
</evidence>
<keyword evidence="2" id="KW-1185">Reference proteome</keyword>
<reference evidence="1 2" key="1">
    <citation type="submission" date="2021-03" db="EMBL/GenBank/DDBJ databases">
        <title>Whole genome sequence of Metabacillus bambusae BG109.</title>
        <authorList>
            <person name="Jeong J.W."/>
        </authorList>
    </citation>
    <scope>NUCLEOTIDE SEQUENCE [LARGE SCALE GENOMIC DNA]</scope>
    <source>
        <strain evidence="1 2">BG109</strain>
    </source>
</reference>
<comment type="caution">
    <text evidence="1">The sequence shown here is derived from an EMBL/GenBank/DDBJ whole genome shotgun (WGS) entry which is preliminary data.</text>
</comment>
<proteinExistence type="predicted"/>
<evidence type="ECO:0000313" key="1">
    <source>
        <dbReference type="EMBL" id="MBO1513259.1"/>
    </source>
</evidence>
<evidence type="ECO:0008006" key="3">
    <source>
        <dbReference type="Google" id="ProtNLM"/>
    </source>
</evidence>
<organism evidence="1 2">
    <name type="scientific">Metabacillus bambusae</name>
    <dbReference type="NCBI Taxonomy" id="2795218"/>
    <lineage>
        <taxon>Bacteria</taxon>
        <taxon>Bacillati</taxon>
        <taxon>Bacillota</taxon>
        <taxon>Bacilli</taxon>
        <taxon>Bacillales</taxon>
        <taxon>Bacillaceae</taxon>
        <taxon>Metabacillus</taxon>
    </lineage>
</organism>
<dbReference type="RefSeq" id="WP_207980210.1">
    <property type="nucleotide sequence ID" value="NZ_JAGDEL010000012.1"/>
</dbReference>
<protein>
    <recommendedName>
        <fullName evidence="3">HK97 gp10 family phage protein</fullName>
    </recommendedName>
</protein>
<dbReference type="EMBL" id="JAGDEL010000012">
    <property type="protein sequence ID" value="MBO1513259.1"/>
    <property type="molecule type" value="Genomic_DNA"/>
</dbReference>
<sequence>MSVKITGLNQLLGDLEKRFGKVKMQQVSDAALMAGAKVFVKELESQFETFRDTGASIEEITISGLEWIGGKRTVRIHWRGPEERYRVIHLNEFGTIQNPNPKGKGAIARAMRNSEKAYIRAVEEAVRRGI</sequence>
<name>A0ABS3N4W6_9BACI</name>
<dbReference type="Proteomes" id="UP000663981">
    <property type="component" value="Unassembled WGS sequence"/>
</dbReference>